<comment type="caution">
    <text evidence="11">The sequence shown here is derived from an EMBL/GenBank/DDBJ whole genome shotgun (WGS) entry which is preliminary data.</text>
</comment>
<evidence type="ECO:0000259" key="10">
    <source>
        <dbReference type="Pfam" id="PF00909"/>
    </source>
</evidence>
<reference evidence="11 12" key="1">
    <citation type="journal article" date="2013" name="Genome Announc.">
        <title>Draft Genome Sequence of Sphingobium quisquiliarum Strain P25T, a Novel Hexachlorocyclohexane (HCH)-Degrading Bacterium Isolated from an HCH Dumpsite.</title>
        <authorList>
            <person name="Kumar Singh A."/>
            <person name="Sangwan N."/>
            <person name="Sharma A."/>
            <person name="Gupta V."/>
            <person name="Khurana J.P."/>
            <person name="Lal R."/>
        </authorList>
    </citation>
    <scope>NUCLEOTIDE SEQUENCE [LARGE SCALE GENOMIC DNA]</scope>
    <source>
        <strain evidence="11 12">P25</strain>
    </source>
</reference>
<evidence type="ECO:0000256" key="3">
    <source>
        <dbReference type="ARBA" id="ARBA00022448"/>
    </source>
</evidence>
<gene>
    <name evidence="11" type="ORF">L288_08205</name>
</gene>
<keyword evidence="5 8" id="KW-1133">Transmembrane helix</keyword>
<accession>T0I9J0</accession>
<evidence type="ECO:0000256" key="6">
    <source>
        <dbReference type="ARBA" id="ARBA00023136"/>
    </source>
</evidence>
<evidence type="ECO:0000256" key="2">
    <source>
        <dbReference type="ARBA" id="ARBA00005887"/>
    </source>
</evidence>
<evidence type="ECO:0000256" key="4">
    <source>
        <dbReference type="ARBA" id="ARBA00022692"/>
    </source>
</evidence>
<feature type="transmembrane region" description="Helical" evidence="8">
    <location>
        <begin position="62"/>
        <end position="87"/>
    </location>
</feature>
<evidence type="ECO:0000256" key="7">
    <source>
        <dbReference type="ARBA" id="ARBA00023177"/>
    </source>
</evidence>
<dbReference type="AlphaFoldDB" id="T0I9J0"/>
<feature type="transmembrane region" description="Helical" evidence="8">
    <location>
        <begin position="30"/>
        <end position="50"/>
    </location>
</feature>
<feature type="transmembrane region" description="Helical" evidence="8">
    <location>
        <begin position="372"/>
        <end position="396"/>
    </location>
</feature>
<keyword evidence="12" id="KW-1185">Reference proteome</keyword>
<proteinExistence type="inferred from homology"/>
<evidence type="ECO:0000256" key="8">
    <source>
        <dbReference type="SAM" id="Phobius"/>
    </source>
</evidence>
<name>T0I9J0_9SPHN</name>
<dbReference type="PANTHER" id="PTHR43029">
    <property type="entry name" value="AMMONIUM TRANSPORTER MEP2"/>
    <property type="match status" value="1"/>
</dbReference>
<feature type="domain" description="Ammonium transporter AmtB-like" evidence="10">
    <location>
        <begin position="32"/>
        <end position="418"/>
    </location>
</feature>
<feature type="transmembrane region" description="Helical" evidence="8">
    <location>
        <begin position="214"/>
        <end position="238"/>
    </location>
</feature>
<evidence type="ECO:0000313" key="12">
    <source>
        <dbReference type="Proteomes" id="UP000015525"/>
    </source>
</evidence>
<keyword evidence="9" id="KW-0732">Signal</keyword>
<dbReference type="PATRIC" id="fig|1329909.3.peg.1586"/>
<dbReference type="EMBL" id="ATHO01000070">
    <property type="protein sequence ID" value="EQB08325.1"/>
    <property type="molecule type" value="Genomic_DNA"/>
</dbReference>
<dbReference type="Proteomes" id="UP000015525">
    <property type="component" value="Unassembled WGS sequence"/>
</dbReference>
<protein>
    <recommendedName>
        <fullName evidence="10">Ammonium transporter AmtB-like domain-containing protein</fullName>
    </recommendedName>
</protein>
<feature type="chain" id="PRO_5004565067" description="Ammonium transporter AmtB-like domain-containing protein" evidence="9">
    <location>
        <begin position="21"/>
        <end position="422"/>
    </location>
</feature>
<dbReference type="GO" id="GO:0008519">
    <property type="term" value="F:ammonium channel activity"/>
    <property type="evidence" value="ECO:0007669"/>
    <property type="project" value="InterPro"/>
</dbReference>
<keyword evidence="3" id="KW-0813">Transport</keyword>
<evidence type="ECO:0000256" key="5">
    <source>
        <dbReference type="ARBA" id="ARBA00022989"/>
    </source>
</evidence>
<organism evidence="11 12">
    <name type="scientific">Sphingobium quisquiliarum P25</name>
    <dbReference type="NCBI Taxonomy" id="1329909"/>
    <lineage>
        <taxon>Bacteria</taxon>
        <taxon>Pseudomonadati</taxon>
        <taxon>Pseudomonadota</taxon>
        <taxon>Alphaproteobacteria</taxon>
        <taxon>Sphingomonadales</taxon>
        <taxon>Sphingomonadaceae</taxon>
        <taxon>Sphingobium</taxon>
    </lineage>
</organism>
<comment type="subcellular location">
    <subcellularLocation>
        <location evidence="1">Membrane</location>
        <topology evidence="1">Multi-pass membrane protein</topology>
    </subcellularLocation>
</comment>
<dbReference type="SUPFAM" id="SSF111352">
    <property type="entry name" value="Ammonium transporter"/>
    <property type="match status" value="1"/>
</dbReference>
<dbReference type="InterPro" id="IPR001905">
    <property type="entry name" value="Ammonium_transpt"/>
</dbReference>
<feature type="transmembrane region" description="Helical" evidence="8">
    <location>
        <begin position="331"/>
        <end position="352"/>
    </location>
</feature>
<evidence type="ECO:0000313" key="11">
    <source>
        <dbReference type="EMBL" id="EQB08325.1"/>
    </source>
</evidence>
<keyword evidence="6 8" id="KW-0472">Membrane</keyword>
<keyword evidence="7" id="KW-0924">Ammonia transport</keyword>
<sequence>MFARLLLLFLFVAAPQPAGAQVAVADSGDTGWMMLCGLLVLLAALPGLALRHMGLVNVRNGLAIAAQTAAVAAGASLVWGIAGYSLAYAPGSSWLGGGANMLLANLNPLQEGMTVPESAFVLFQMSLAVFAACLLPGAVAGRARLGWMAALAPLWLLIVYAPVAHWIWGGGWLAGLGVMDFAGALVVHVSAGFSGLALMLMIGRRRSSPDAGHAPLLSIAGGALIWMGWTGALGGWALGATGDAAAAILNAHFAACSGALCWMLIDRLAGGKPSATGPLSGALTGLAAISASGALAGTGGAILTGIVAVLVCRAGKAAFAKRIDDGGDVFVIHGLGGLTGVMLMPVMVLPVMGGAGFEPGISLTGALASQAAGVGVVALWSMAGSAIAALILSVLLPMRGTAQEEADGLDSVQHGQQAWDFR</sequence>
<keyword evidence="4 8" id="KW-0812">Transmembrane</keyword>
<dbReference type="InterPro" id="IPR024041">
    <property type="entry name" value="NH4_transpt_AmtB-like_dom"/>
</dbReference>
<feature type="transmembrane region" description="Helical" evidence="8">
    <location>
        <begin position="147"/>
        <end position="169"/>
    </location>
</feature>
<feature type="transmembrane region" description="Helical" evidence="8">
    <location>
        <begin position="181"/>
        <end position="202"/>
    </location>
</feature>
<dbReference type="PANTHER" id="PTHR43029:SF10">
    <property type="entry name" value="AMMONIUM TRANSPORTER MEP2"/>
    <property type="match status" value="1"/>
</dbReference>
<evidence type="ECO:0000256" key="9">
    <source>
        <dbReference type="SAM" id="SignalP"/>
    </source>
</evidence>
<feature type="signal peptide" evidence="9">
    <location>
        <begin position="1"/>
        <end position="20"/>
    </location>
</feature>
<feature type="transmembrane region" description="Helical" evidence="8">
    <location>
        <begin position="119"/>
        <end position="140"/>
    </location>
</feature>
<evidence type="ECO:0000256" key="1">
    <source>
        <dbReference type="ARBA" id="ARBA00004141"/>
    </source>
</evidence>
<dbReference type="Gene3D" id="1.10.3430.10">
    <property type="entry name" value="Ammonium transporter AmtB like domains"/>
    <property type="match status" value="1"/>
</dbReference>
<comment type="similarity">
    <text evidence="2">Belongs to the ammonia transporter channel (TC 1.A.11.2) family.</text>
</comment>
<dbReference type="GO" id="GO:0005886">
    <property type="term" value="C:plasma membrane"/>
    <property type="evidence" value="ECO:0007669"/>
    <property type="project" value="TreeGrafter"/>
</dbReference>
<dbReference type="InterPro" id="IPR029020">
    <property type="entry name" value="Ammonium/urea_transptr"/>
</dbReference>
<dbReference type="Pfam" id="PF00909">
    <property type="entry name" value="Ammonium_transp"/>
    <property type="match status" value="1"/>
</dbReference>